<keyword evidence="1" id="KW-0677">Repeat</keyword>
<dbReference type="PROSITE" id="PS50088">
    <property type="entry name" value="ANK_REPEAT"/>
    <property type="match status" value="4"/>
</dbReference>
<dbReference type="InterPro" id="IPR002110">
    <property type="entry name" value="Ankyrin_rpt"/>
</dbReference>
<evidence type="ECO:0000313" key="6">
    <source>
        <dbReference type="Proteomes" id="UP000027135"/>
    </source>
</evidence>
<sequence>MEPVTHIDQEMASETFLPIQLLLGILKIVLQILFLPFEEEKTDSGQEMALHDAVMSGNLTSVEYLLTAGRNPSERDKEHYTPLHWAAAKGYTQIARKLFEYGAGLEERGGRFRFTPLHMAAGEGQLNTSRLLLDAGAQVNSLDRFHDTPIHWAAWFGHLSLVQMLVDRGGNFTAKNRDGSTPRDMAYVRSNEAVVRFLDGI</sequence>
<feature type="transmembrane region" description="Helical" evidence="4">
    <location>
        <begin position="16"/>
        <end position="37"/>
    </location>
</feature>
<evidence type="ECO:0000256" key="1">
    <source>
        <dbReference type="ARBA" id="ARBA00022737"/>
    </source>
</evidence>
<dbReference type="EMBL" id="KK853091">
    <property type="protein sequence ID" value="KDR11543.1"/>
    <property type="molecule type" value="Genomic_DNA"/>
</dbReference>
<dbReference type="Gene3D" id="1.25.40.20">
    <property type="entry name" value="Ankyrin repeat-containing domain"/>
    <property type="match status" value="3"/>
</dbReference>
<dbReference type="SMART" id="SM00248">
    <property type="entry name" value="ANK"/>
    <property type="match status" value="4"/>
</dbReference>
<protein>
    <submittedName>
        <fullName evidence="5">Serine/threonine-protein phosphatase 6 regulatory ankyrin repeat subunit C</fullName>
    </submittedName>
</protein>
<reference evidence="5 6" key="1">
    <citation type="journal article" date="2014" name="Nat. Commun.">
        <title>Molecular traces of alternative social organization in a termite genome.</title>
        <authorList>
            <person name="Terrapon N."/>
            <person name="Li C."/>
            <person name="Robertson H.M."/>
            <person name="Ji L."/>
            <person name="Meng X."/>
            <person name="Booth W."/>
            <person name="Chen Z."/>
            <person name="Childers C.P."/>
            <person name="Glastad K.M."/>
            <person name="Gokhale K."/>
            <person name="Gowin J."/>
            <person name="Gronenberg W."/>
            <person name="Hermansen R.A."/>
            <person name="Hu H."/>
            <person name="Hunt B.G."/>
            <person name="Huylmans A.K."/>
            <person name="Khalil S.M."/>
            <person name="Mitchell R.D."/>
            <person name="Munoz-Torres M.C."/>
            <person name="Mustard J.A."/>
            <person name="Pan H."/>
            <person name="Reese J.T."/>
            <person name="Scharf M.E."/>
            <person name="Sun F."/>
            <person name="Vogel H."/>
            <person name="Xiao J."/>
            <person name="Yang W."/>
            <person name="Yang Z."/>
            <person name="Yang Z."/>
            <person name="Zhou J."/>
            <person name="Zhu J."/>
            <person name="Brent C.S."/>
            <person name="Elsik C.G."/>
            <person name="Goodisman M.A."/>
            <person name="Liberles D.A."/>
            <person name="Roe R.M."/>
            <person name="Vargo E.L."/>
            <person name="Vilcinskas A."/>
            <person name="Wang J."/>
            <person name="Bornberg-Bauer E."/>
            <person name="Korb J."/>
            <person name="Zhang G."/>
            <person name="Liebig J."/>
        </authorList>
    </citation>
    <scope>NUCLEOTIDE SEQUENCE [LARGE SCALE GENOMIC DNA]</scope>
    <source>
        <tissue evidence="5">Whole organism</tissue>
    </source>
</reference>
<dbReference type="OMA" id="GCHATTI"/>
<feature type="repeat" description="ANK" evidence="3">
    <location>
        <begin position="145"/>
        <end position="177"/>
    </location>
</feature>
<evidence type="ECO:0000256" key="3">
    <source>
        <dbReference type="PROSITE-ProRule" id="PRU00023"/>
    </source>
</evidence>
<dbReference type="Pfam" id="PF12796">
    <property type="entry name" value="Ank_2"/>
    <property type="match status" value="2"/>
</dbReference>
<gene>
    <name evidence="5" type="ORF">L798_14102</name>
</gene>
<dbReference type="STRING" id="136037.A0A067QPL5"/>
<dbReference type="InterPro" id="IPR036770">
    <property type="entry name" value="Ankyrin_rpt-contain_sf"/>
</dbReference>
<feature type="repeat" description="ANK" evidence="3">
    <location>
        <begin position="45"/>
        <end position="77"/>
    </location>
</feature>
<dbReference type="PRINTS" id="PR01415">
    <property type="entry name" value="ANKYRIN"/>
</dbReference>
<keyword evidence="4" id="KW-0812">Transmembrane</keyword>
<evidence type="ECO:0000313" key="5">
    <source>
        <dbReference type="EMBL" id="KDR11543.1"/>
    </source>
</evidence>
<keyword evidence="2 3" id="KW-0040">ANK repeat</keyword>
<dbReference type="AlphaFoldDB" id="A0A067QPL5"/>
<keyword evidence="4" id="KW-0472">Membrane</keyword>
<keyword evidence="4" id="KW-1133">Transmembrane helix</keyword>
<dbReference type="PANTHER" id="PTHR24171">
    <property type="entry name" value="ANKYRIN REPEAT DOMAIN-CONTAINING PROTEIN 39-RELATED"/>
    <property type="match status" value="1"/>
</dbReference>
<dbReference type="InParanoid" id="A0A067QPL5"/>
<organism evidence="5 6">
    <name type="scientific">Zootermopsis nevadensis</name>
    <name type="common">Dampwood termite</name>
    <dbReference type="NCBI Taxonomy" id="136037"/>
    <lineage>
        <taxon>Eukaryota</taxon>
        <taxon>Metazoa</taxon>
        <taxon>Ecdysozoa</taxon>
        <taxon>Arthropoda</taxon>
        <taxon>Hexapoda</taxon>
        <taxon>Insecta</taxon>
        <taxon>Pterygota</taxon>
        <taxon>Neoptera</taxon>
        <taxon>Polyneoptera</taxon>
        <taxon>Dictyoptera</taxon>
        <taxon>Blattodea</taxon>
        <taxon>Blattoidea</taxon>
        <taxon>Termitoidae</taxon>
        <taxon>Termopsidae</taxon>
        <taxon>Zootermopsis</taxon>
    </lineage>
</organism>
<feature type="repeat" description="ANK" evidence="3">
    <location>
        <begin position="112"/>
        <end position="144"/>
    </location>
</feature>
<dbReference type="eggNOG" id="KOG0504">
    <property type="taxonomic scope" value="Eukaryota"/>
</dbReference>
<proteinExistence type="predicted"/>
<dbReference type="Proteomes" id="UP000027135">
    <property type="component" value="Unassembled WGS sequence"/>
</dbReference>
<accession>A0A067QPL5</accession>
<feature type="repeat" description="ANK" evidence="3">
    <location>
        <begin position="78"/>
        <end position="110"/>
    </location>
</feature>
<name>A0A067QPL5_ZOONE</name>
<dbReference type="PROSITE" id="PS50297">
    <property type="entry name" value="ANK_REP_REGION"/>
    <property type="match status" value="3"/>
</dbReference>
<keyword evidence="6" id="KW-1185">Reference proteome</keyword>
<evidence type="ECO:0000256" key="4">
    <source>
        <dbReference type="SAM" id="Phobius"/>
    </source>
</evidence>
<evidence type="ECO:0000256" key="2">
    <source>
        <dbReference type="ARBA" id="ARBA00023043"/>
    </source>
</evidence>
<dbReference type="OrthoDB" id="1577640at2759"/>
<dbReference type="SUPFAM" id="SSF48403">
    <property type="entry name" value="Ankyrin repeat"/>
    <property type="match status" value="1"/>
</dbReference>